<accession>A0A1G7NM11</accession>
<sequence>MTKISPLKYAAFLAILILIFGGVGLAKGGLYIGRHEGDTAHMIEIVLRMLTGQVPHLDFSTPIGIFAFLPAVGFAKAGLGLGQAFIAGQVLVAVLLAPLIGRVAVSRLSGLTAWGFGFVTVSMVLSLVHGENITALSVSMYYNRWAWAAAFIAILLAALPPHDDAKAPRMDGVLDGMIVGAMLAALALLKPTYFVAFVAPIAFAFVLRGAWRSLWVGVLTGGVIAGVMVAIYGVDFFPAYVSDLLSVTRSDTRAAPGAPLMEVINGPRFMIGSLALILSVIVLRQAGQDRAGLVLFLLAPGFVYVTYQNFGNDPKWLMLLAIYLLALRPEKGRRVVFNADARNAVAGLALVSFALITPSFQNIVTSPFRHLATKALDYAPQFKTRAELRDVFVKTQRTATVLGRVVMVDDLPQLAPYVVEDDLFKPVTFLGETLPRCTLQSGDVAMHSYMADRLKQPPFNFPQDSQFFVADIASGIWILGGFEPLKGGAPWYYSGTPGIENADAIIIPTCPLDAEIERNALAALETAGLVLRPPLRDDTMLVYPIVK</sequence>
<dbReference type="Proteomes" id="UP000182284">
    <property type="component" value="Unassembled WGS sequence"/>
</dbReference>
<keyword evidence="1" id="KW-0812">Transmembrane</keyword>
<protein>
    <recommendedName>
        <fullName evidence="4">Dolichyl-phosphate-mannose-protein mannosyltransferase</fullName>
    </recommendedName>
</protein>
<feature type="transmembrane region" description="Helical" evidence="1">
    <location>
        <begin position="84"/>
        <end position="105"/>
    </location>
</feature>
<evidence type="ECO:0000313" key="3">
    <source>
        <dbReference type="Proteomes" id="UP000182284"/>
    </source>
</evidence>
<feature type="transmembrane region" description="Helical" evidence="1">
    <location>
        <begin position="111"/>
        <end position="129"/>
    </location>
</feature>
<feature type="transmembrane region" description="Helical" evidence="1">
    <location>
        <begin position="214"/>
        <end position="234"/>
    </location>
</feature>
<keyword evidence="1" id="KW-1133">Transmembrane helix</keyword>
<feature type="transmembrane region" description="Helical" evidence="1">
    <location>
        <begin position="266"/>
        <end position="283"/>
    </location>
</feature>
<dbReference type="OrthoDB" id="7993201at2"/>
<proteinExistence type="predicted"/>
<feature type="transmembrane region" description="Helical" evidence="1">
    <location>
        <begin position="179"/>
        <end position="207"/>
    </location>
</feature>
<reference evidence="2 3" key="1">
    <citation type="submission" date="2016-10" db="EMBL/GenBank/DDBJ databases">
        <authorList>
            <person name="de Groot N.N."/>
        </authorList>
    </citation>
    <scope>NUCLEOTIDE SEQUENCE [LARGE SCALE GENOMIC DNA]</scope>
    <source>
        <strain evidence="2 3">DSM 27375</strain>
    </source>
</reference>
<keyword evidence="1" id="KW-0472">Membrane</keyword>
<dbReference type="AlphaFoldDB" id="A0A1G7NM11"/>
<dbReference type="EMBL" id="FNBL01000007">
    <property type="protein sequence ID" value="SDF75012.1"/>
    <property type="molecule type" value="Genomic_DNA"/>
</dbReference>
<organism evidence="2 3">
    <name type="scientific">Celeribacter baekdonensis</name>
    <dbReference type="NCBI Taxonomy" id="875171"/>
    <lineage>
        <taxon>Bacteria</taxon>
        <taxon>Pseudomonadati</taxon>
        <taxon>Pseudomonadota</taxon>
        <taxon>Alphaproteobacteria</taxon>
        <taxon>Rhodobacterales</taxon>
        <taxon>Roseobacteraceae</taxon>
        <taxon>Celeribacter</taxon>
    </lineage>
</organism>
<feature type="transmembrane region" description="Helical" evidence="1">
    <location>
        <begin position="141"/>
        <end position="159"/>
    </location>
</feature>
<name>A0A1G7NM11_9RHOB</name>
<evidence type="ECO:0000313" key="2">
    <source>
        <dbReference type="EMBL" id="SDF75012.1"/>
    </source>
</evidence>
<evidence type="ECO:0008006" key="4">
    <source>
        <dbReference type="Google" id="ProtNLM"/>
    </source>
</evidence>
<evidence type="ECO:0000256" key="1">
    <source>
        <dbReference type="SAM" id="Phobius"/>
    </source>
</evidence>
<gene>
    <name evidence="2" type="ORF">SAMN04488117_10711</name>
</gene>
<dbReference type="RefSeq" id="WP_074645487.1">
    <property type="nucleotide sequence ID" value="NZ_FNBL01000007.1"/>
</dbReference>
<feature type="transmembrane region" description="Helical" evidence="1">
    <location>
        <begin position="290"/>
        <end position="307"/>
    </location>
</feature>